<dbReference type="InterPro" id="IPR011607">
    <property type="entry name" value="MGS-like_dom"/>
</dbReference>
<dbReference type="Gene3D" id="3.40.50.1380">
    <property type="entry name" value="Methylglyoxal synthase-like domain"/>
    <property type="match status" value="1"/>
</dbReference>
<dbReference type="PANTHER" id="PTHR30492:SF0">
    <property type="entry name" value="METHYLGLYOXAL SYNTHASE"/>
    <property type="match status" value="1"/>
</dbReference>
<proteinExistence type="inferred from homology"/>
<dbReference type="PROSITE" id="PS01335">
    <property type="entry name" value="METHYLGLYOXAL_SYNTH"/>
    <property type="match status" value="1"/>
</dbReference>
<dbReference type="EMBL" id="CAJOAY010003321">
    <property type="protein sequence ID" value="CAF4015662.1"/>
    <property type="molecule type" value="Genomic_DNA"/>
</dbReference>
<dbReference type="SUPFAM" id="SSF52335">
    <property type="entry name" value="Methylglyoxal synthase-like"/>
    <property type="match status" value="1"/>
</dbReference>
<evidence type="ECO:0000259" key="1">
    <source>
        <dbReference type="PROSITE" id="PS51855"/>
    </source>
</evidence>
<dbReference type="Proteomes" id="UP000663881">
    <property type="component" value="Unassembled WGS sequence"/>
</dbReference>
<dbReference type="CDD" id="cd01422">
    <property type="entry name" value="MGS"/>
    <property type="match status" value="1"/>
</dbReference>
<accession>A0A819PIA7</accession>
<name>A0A819PIA7_9BILA</name>
<feature type="domain" description="MGS-like" evidence="1">
    <location>
        <begin position="5"/>
        <end position="160"/>
    </location>
</feature>
<reference evidence="2" key="1">
    <citation type="submission" date="2021-02" db="EMBL/GenBank/DDBJ databases">
        <authorList>
            <person name="Nowell W R."/>
        </authorList>
    </citation>
    <scope>NUCLEOTIDE SEQUENCE</scope>
</reference>
<comment type="caution">
    <text evidence="2">The sequence shown here is derived from an EMBL/GenBank/DDBJ whole genome shotgun (WGS) entry which is preliminary data.</text>
</comment>
<dbReference type="InterPro" id="IPR036914">
    <property type="entry name" value="MGS-like_dom_sf"/>
</dbReference>
<dbReference type="InterPro" id="IPR018148">
    <property type="entry name" value="Methylglyoxal_synth_AS"/>
</dbReference>
<dbReference type="GO" id="GO:0005829">
    <property type="term" value="C:cytosol"/>
    <property type="evidence" value="ECO:0007669"/>
    <property type="project" value="TreeGrafter"/>
</dbReference>
<dbReference type="NCBIfam" id="NF003559">
    <property type="entry name" value="PRK05234.1"/>
    <property type="match status" value="1"/>
</dbReference>
<dbReference type="GO" id="GO:0008929">
    <property type="term" value="F:methylglyoxal synthase activity"/>
    <property type="evidence" value="ECO:0007669"/>
    <property type="project" value="InterPro"/>
</dbReference>
<protein>
    <recommendedName>
        <fullName evidence="1">MGS-like domain-containing protein</fullName>
    </recommendedName>
</protein>
<dbReference type="SMART" id="SM00851">
    <property type="entry name" value="MGS"/>
    <property type="match status" value="1"/>
</dbReference>
<dbReference type="AlphaFoldDB" id="A0A819PIA7"/>
<dbReference type="GO" id="GO:0019242">
    <property type="term" value="P:methylglyoxal biosynthetic process"/>
    <property type="evidence" value="ECO:0007669"/>
    <property type="project" value="InterPro"/>
</dbReference>
<evidence type="ECO:0000313" key="2">
    <source>
        <dbReference type="EMBL" id="CAF4015662.1"/>
    </source>
</evidence>
<dbReference type="Pfam" id="PF02142">
    <property type="entry name" value="MGS"/>
    <property type="match status" value="1"/>
</dbReference>
<dbReference type="NCBIfam" id="TIGR00160">
    <property type="entry name" value="MGSA"/>
    <property type="match status" value="1"/>
</dbReference>
<dbReference type="PANTHER" id="PTHR30492">
    <property type="entry name" value="METHYLGLYOXAL SYNTHASE"/>
    <property type="match status" value="1"/>
</dbReference>
<evidence type="ECO:0000313" key="3">
    <source>
        <dbReference type="Proteomes" id="UP000663881"/>
    </source>
</evidence>
<organism evidence="2 3">
    <name type="scientific">Adineta steineri</name>
    <dbReference type="NCBI Taxonomy" id="433720"/>
    <lineage>
        <taxon>Eukaryota</taxon>
        <taxon>Metazoa</taxon>
        <taxon>Spiralia</taxon>
        <taxon>Gnathifera</taxon>
        <taxon>Rotifera</taxon>
        <taxon>Eurotatoria</taxon>
        <taxon>Bdelloidea</taxon>
        <taxon>Adinetida</taxon>
        <taxon>Adinetidae</taxon>
        <taxon>Adineta</taxon>
    </lineage>
</organism>
<dbReference type="InterPro" id="IPR004363">
    <property type="entry name" value="Methylgl_synth"/>
</dbReference>
<sequence>MTEYTIMPSRKRIAIVAHNNKKKELIKCLKQHRIVLVRHDLFGTGTTGSLVEKELGLSVTKLQSGPLGGDQQLGSMIVSNKIDILFFLVDPLDVHPHIDDVRALLRISQVWNIVNATTTSTIDFILRSFEMNEAHTRDVRYLTRPKATAVKNVTKPKLLAPGQRTPTGDTERTRTQLPNLLHERKQPVLQKSILRNVN</sequence>
<dbReference type="PROSITE" id="PS51855">
    <property type="entry name" value="MGS"/>
    <property type="match status" value="1"/>
</dbReference>
<dbReference type="HAMAP" id="MF_00549">
    <property type="entry name" value="Methylglyoxal_synth"/>
    <property type="match status" value="1"/>
</dbReference>
<gene>
    <name evidence="2" type="ORF">OKA104_LOCUS30649</name>
</gene>